<dbReference type="STRING" id="1192034.CAP_2953"/>
<dbReference type="SUPFAM" id="SSF52833">
    <property type="entry name" value="Thioredoxin-like"/>
    <property type="match status" value="1"/>
</dbReference>
<dbReference type="InterPro" id="IPR036249">
    <property type="entry name" value="Thioredoxin-like_sf"/>
</dbReference>
<evidence type="ECO:0000256" key="4">
    <source>
        <dbReference type="ARBA" id="ARBA00023284"/>
    </source>
</evidence>
<dbReference type="CDD" id="cd02947">
    <property type="entry name" value="TRX_family"/>
    <property type="match status" value="1"/>
</dbReference>
<comment type="caution">
    <text evidence="6">The sequence shown here is derived from an EMBL/GenBank/DDBJ whole genome shotgun (WGS) entry which is preliminary data.</text>
</comment>
<dbReference type="PROSITE" id="PS00194">
    <property type="entry name" value="THIOREDOXIN_1"/>
    <property type="match status" value="1"/>
</dbReference>
<dbReference type="AlphaFoldDB" id="A0A017T8T2"/>
<evidence type="ECO:0000259" key="5">
    <source>
        <dbReference type="PROSITE" id="PS51352"/>
    </source>
</evidence>
<proteinExistence type="predicted"/>
<organism evidence="6 7">
    <name type="scientific">Chondromyces apiculatus DSM 436</name>
    <dbReference type="NCBI Taxonomy" id="1192034"/>
    <lineage>
        <taxon>Bacteria</taxon>
        <taxon>Pseudomonadati</taxon>
        <taxon>Myxococcota</taxon>
        <taxon>Polyangia</taxon>
        <taxon>Polyangiales</taxon>
        <taxon>Polyangiaceae</taxon>
        <taxon>Chondromyces</taxon>
    </lineage>
</organism>
<protein>
    <submittedName>
        <fullName evidence="6">Cytochrome c biogenesis protein</fullName>
    </submittedName>
</protein>
<keyword evidence="2" id="KW-0249">Electron transport</keyword>
<reference evidence="6 7" key="1">
    <citation type="submission" date="2013-05" db="EMBL/GenBank/DDBJ databases">
        <title>Genome assembly of Chondromyces apiculatus DSM 436.</title>
        <authorList>
            <person name="Sharma G."/>
            <person name="Khatri I."/>
            <person name="Kaur C."/>
            <person name="Mayilraj S."/>
            <person name="Subramanian S."/>
        </authorList>
    </citation>
    <scope>NUCLEOTIDE SEQUENCE [LARGE SCALE GENOMIC DNA]</scope>
    <source>
        <strain evidence="6 7">DSM 436</strain>
    </source>
</reference>
<keyword evidence="7" id="KW-1185">Reference proteome</keyword>
<dbReference type="GO" id="GO:0015035">
    <property type="term" value="F:protein-disulfide reductase activity"/>
    <property type="evidence" value="ECO:0007669"/>
    <property type="project" value="TreeGrafter"/>
</dbReference>
<dbReference type="PANTHER" id="PTHR45663">
    <property type="entry name" value="GEO12009P1"/>
    <property type="match status" value="1"/>
</dbReference>
<keyword evidence="3" id="KW-1015">Disulfide bond</keyword>
<dbReference type="GO" id="GO:0005737">
    <property type="term" value="C:cytoplasm"/>
    <property type="evidence" value="ECO:0007669"/>
    <property type="project" value="TreeGrafter"/>
</dbReference>
<gene>
    <name evidence="6" type="ORF">CAP_2953</name>
</gene>
<dbReference type="PROSITE" id="PS51352">
    <property type="entry name" value="THIOREDOXIN_2"/>
    <property type="match status" value="1"/>
</dbReference>
<evidence type="ECO:0000313" key="6">
    <source>
        <dbReference type="EMBL" id="EYF05663.1"/>
    </source>
</evidence>
<dbReference type="eggNOG" id="COG0526">
    <property type="taxonomic scope" value="Bacteria"/>
</dbReference>
<sequence length="162" mass="16960">MKLDAVNRFRGALGRPRRVVLVLGALTAGAGLYIANLRGSVIPCSGEQACDASIHAAPAAEGLTGKPRLVEFTSGYCPACKRMAPIVAELEKKCARSVAGAIHQVDVDDPDGEALATRYGVRSLPTFLALDAQGSEVARLVGLQSQEKLSSTLDTIRACPTL</sequence>
<dbReference type="PANTHER" id="PTHR45663:SF11">
    <property type="entry name" value="GEO12009P1"/>
    <property type="match status" value="1"/>
</dbReference>
<evidence type="ECO:0000313" key="7">
    <source>
        <dbReference type="Proteomes" id="UP000019678"/>
    </source>
</evidence>
<feature type="domain" description="Thioredoxin" evidence="5">
    <location>
        <begin position="43"/>
        <end position="158"/>
    </location>
</feature>
<dbReference type="EMBL" id="ASRX01000021">
    <property type="protein sequence ID" value="EYF05663.1"/>
    <property type="molecule type" value="Genomic_DNA"/>
</dbReference>
<accession>A0A017T8T2</accession>
<dbReference type="RefSeq" id="WP_052375321.1">
    <property type="nucleotide sequence ID" value="NZ_ASRX01000021.1"/>
</dbReference>
<evidence type="ECO:0000256" key="2">
    <source>
        <dbReference type="ARBA" id="ARBA00022982"/>
    </source>
</evidence>
<dbReference type="Pfam" id="PF00085">
    <property type="entry name" value="Thioredoxin"/>
    <property type="match status" value="1"/>
</dbReference>
<name>A0A017T8T2_9BACT</name>
<keyword evidence="4" id="KW-0676">Redox-active center</keyword>
<dbReference type="Gene3D" id="3.40.30.10">
    <property type="entry name" value="Glutaredoxin"/>
    <property type="match status" value="1"/>
</dbReference>
<evidence type="ECO:0000256" key="3">
    <source>
        <dbReference type="ARBA" id="ARBA00023157"/>
    </source>
</evidence>
<dbReference type="InterPro" id="IPR013766">
    <property type="entry name" value="Thioredoxin_domain"/>
</dbReference>
<evidence type="ECO:0000256" key="1">
    <source>
        <dbReference type="ARBA" id="ARBA00022448"/>
    </source>
</evidence>
<dbReference type="Proteomes" id="UP000019678">
    <property type="component" value="Unassembled WGS sequence"/>
</dbReference>
<dbReference type="InterPro" id="IPR017937">
    <property type="entry name" value="Thioredoxin_CS"/>
</dbReference>
<keyword evidence="1" id="KW-0813">Transport</keyword>